<dbReference type="InterPro" id="IPR001214">
    <property type="entry name" value="SET_dom"/>
</dbReference>
<dbReference type="GO" id="GO:0005694">
    <property type="term" value="C:chromosome"/>
    <property type="evidence" value="ECO:0007669"/>
    <property type="project" value="UniProtKB-SubCell"/>
</dbReference>
<gene>
    <name evidence="10" type="ORF">PHMEG_0004790</name>
</gene>
<evidence type="ECO:0000256" key="3">
    <source>
        <dbReference type="ARBA" id="ARBA00022454"/>
    </source>
</evidence>
<keyword evidence="4" id="KW-0489">Methyltransferase</keyword>
<keyword evidence="7" id="KW-0539">Nucleus</keyword>
<dbReference type="GO" id="GO:0032259">
    <property type="term" value="P:methylation"/>
    <property type="evidence" value="ECO:0007669"/>
    <property type="project" value="UniProtKB-KW"/>
</dbReference>
<dbReference type="Gene3D" id="2.170.270.10">
    <property type="entry name" value="SET domain"/>
    <property type="match status" value="1"/>
</dbReference>
<evidence type="ECO:0000313" key="11">
    <source>
        <dbReference type="Proteomes" id="UP000198211"/>
    </source>
</evidence>
<feature type="compositionally biased region" description="Polar residues" evidence="8">
    <location>
        <begin position="53"/>
        <end position="64"/>
    </location>
</feature>
<comment type="caution">
    <text evidence="10">The sequence shown here is derived from an EMBL/GenBank/DDBJ whole genome shotgun (WGS) entry which is preliminary data.</text>
</comment>
<feature type="compositionally biased region" description="Low complexity" evidence="8">
    <location>
        <begin position="35"/>
        <end position="44"/>
    </location>
</feature>
<feature type="domain" description="SET" evidence="9">
    <location>
        <begin position="178"/>
        <end position="296"/>
    </location>
</feature>
<name>A0A225WUL8_9STRA</name>
<evidence type="ECO:0000256" key="6">
    <source>
        <dbReference type="ARBA" id="ARBA00022691"/>
    </source>
</evidence>
<feature type="region of interest" description="Disordered" evidence="8">
    <location>
        <begin position="14"/>
        <end position="77"/>
    </location>
</feature>
<dbReference type="OrthoDB" id="57563at2759"/>
<evidence type="ECO:0000256" key="4">
    <source>
        <dbReference type="ARBA" id="ARBA00022603"/>
    </source>
</evidence>
<reference evidence="11" key="1">
    <citation type="submission" date="2017-03" db="EMBL/GenBank/DDBJ databases">
        <title>Phytopthora megakarya and P. palmivora, two closely related causual agents of cacao black pod achieved similar genome size and gene model numbers by different mechanisms.</title>
        <authorList>
            <person name="Ali S."/>
            <person name="Shao J."/>
            <person name="Larry D.J."/>
            <person name="Kronmiller B."/>
            <person name="Shen D."/>
            <person name="Strem M.D."/>
            <person name="Melnick R.L."/>
            <person name="Guiltinan M.J."/>
            <person name="Tyler B.M."/>
            <person name="Meinhardt L.W."/>
            <person name="Bailey B.A."/>
        </authorList>
    </citation>
    <scope>NUCLEOTIDE SEQUENCE [LARGE SCALE GENOMIC DNA]</scope>
    <source>
        <strain evidence="11">zdho120</strain>
    </source>
</reference>
<evidence type="ECO:0000256" key="5">
    <source>
        <dbReference type="ARBA" id="ARBA00022679"/>
    </source>
</evidence>
<accession>A0A225WUL8</accession>
<dbReference type="PANTHER" id="PTHR22884">
    <property type="entry name" value="SET DOMAIN PROTEINS"/>
    <property type="match status" value="1"/>
</dbReference>
<dbReference type="SMART" id="SM00317">
    <property type="entry name" value="SET"/>
    <property type="match status" value="1"/>
</dbReference>
<dbReference type="Pfam" id="PF00856">
    <property type="entry name" value="SET"/>
    <property type="match status" value="1"/>
</dbReference>
<protein>
    <recommendedName>
        <fullName evidence="9">SET domain-containing protein</fullName>
    </recommendedName>
</protein>
<evidence type="ECO:0000313" key="10">
    <source>
        <dbReference type="EMBL" id="OWZ20757.1"/>
    </source>
</evidence>
<keyword evidence="3" id="KW-0158">Chromosome</keyword>
<dbReference type="SUPFAM" id="SSF82199">
    <property type="entry name" value="SET domain"/>
    <property type="match status" value="1"/>
</dbReference>
<sequence length="321" mass="35056">MTPPGEIPRWYAECFESSGESDTDTVPHSHDLRTSASPASSRIRSSLDDGKQRSSSSGLASQDGDTAVPPRHNASDSTLSTLDVVLPADSLSQDVSEASVHVWRPERWPDDVERLEAQWNPKALKFPSVSIGIRNGAGCGCEYRCTAVSCLNARESRFCTERNCSFGAFCGNSLKEHPGLVIARSLRTGMRGLVASEDILEGEVIGQYLGHLQLFGPPSKNAPVNNGYRLHLKTRTSGSKHVGIDAFSKGSKLRFMNHSCDPAVRFHEVQTGSTVTVVAVTVRKVYKGEQVTVSYGEKLWFLCRCGWEGCQHRDITAGLEK</sequence>
<evidence type="ECO:0000256" key="8">
    <source>
        <dbReference type="SAM" id="MobiDB-lite"/>
    </source>
</evidence>
<dbReference type="InterPro" id="IPR050777">
    <property type="entry name" value="SET2_Histone-Lys_MeTrsfase"/>
</dbReference>
<dbReference type="EMBL" id="NBNE01000293">
    <property type="protein sequence ID" value="OWZ20757.1"/>
    <property type="molecule type" value="Genomic_DNA"/>
</dbReference>
<keyword evidence="5" id="KW-0808">Transferase</keyword>
<organism evidence="10 11">
    <name type="scientific">Phytophthora megakarya</name>
    <dbReference type="NCBI Taxonomy" id="4795"/>
    <lineage>
        <taxon>Eukaryota</taxon>
        <taxon>Sar</taxon>
        <taxon>Stramenopiles</taxon>
        <taxon>Oomycota</taxon>
        <taxon>Peronosporomycetes</taxon>
        <taxon>Peronosporales</taxon>
        <taxon>Peronosporaceae</taxon>
        <taxon>Phytophthora</taxon>
    </lineage>
</organism>
<evidence type="ECO:0000256" key="2">
    <source>
        <dbReference type="ARBA" id="ARBA00004286"/>
    </source>
</evidence>
<dbReference type="Proteomes" id="UP000198211">
    <property type="component" value="Unassembled WGS sequence"/>
</dbReference>
<dbReference type="PROSITE" id="PS50280">
    <property type="entry name" value="SET"/>
    <property type="match status" value="1"/>
</dbReference>
<dbReference type="InterPro" id="IPR046341">
    <property type="entry name" value="SET_dom_sf"/>
</dbReference>
<comment type="subcellular location">
    <subcellularLocation>
        <location evidence="2">Chromosome</location>
    </subcellularLocation>
    <subcellularLocation>
        <location evidence="1">Nucleus</location>
    </subcellularLocation>
</comment>
<dbReference type="STRING" id="4795.A0A225WUL8"/>
<dbReference type="GO" id="GO:0008168">
    <property type="term" value="F:methyltransferase activity"/>
    <property type="evidence" value="ECO:0007669"/>
    <property type="project" value="UniProtKB-KW"/>
</dbReference>
<evidence type="ECO:0000256" key="7">
    <source>
        <dbReference type="ARBA" id="ARBA00023242"/>
    </source>
</evidence>
<evidence type="ECO:0000259" key="9">
    <source>
        <dbReference type="PROSITE" id="PS50280"/>
    </source>
</evidence>
<evidence type="ECO:0000256" key="1">
    <source>
        <dbReference type="ARBA" id="ARBA00004123"/>
    </source>
</evidence>
<proteinExistence type="predicted"/>
<dbReference type="AlphaFoldDB" id="A0A225WUL8"/>
<keyword evidence="6" id="KW-0949">S-adenosyl-L-methionine</keyword>
<keyword evidence="11" id="KW-1185">Reference proteome</keyword>
<dbReference type="GO" id="GO:0005634">
    <property type="term" value="C:nucleus"/>
    <property type="evidence" value="ECO:0007669"/>
    <property type="project" value="UniProtKB-SubCell"/>
</dbReference>